<dbReference type="InterPro" id="IPR006093">
    <property type="entry name" value="Oxy_OxRdtase_FAD_BS"/>
</dbReference>
<keyword evidence="4" id="KW-0274">FAD</keyword>
<keyword evidence="8" id="KW-1185">Reference proteome</keyword>
<gene>
    <name evidence="7" type="ORF">GCM10010430_62680</name>
</gene>
<dbReference type="PROSITE" id="PS51387">
    <property type="entry name" value="FAD_PCMH"/>
    <property type="match status" value="1"/>
</dbReference>
<evidence type="ECO:0000256" key="3">
    <source>
        <dbReference type="ARBA" id="ARBA00022630"/>
    </source>
</evidence>
<comment type="similarity">
    <text evidence="2">Belongs to the oxygen-dependent FAD-linked oxidoreductase family.</text>
</comment>
<dbReference type="InterPro" id="IPR006094">
    <property type="entry name" value="Oxid_FAD_bind_N"/>
</dbReference>
<dbReference type="Gene3D" id="3.40.462.20">
    <property type="match status" value="1"/>
</dbReference>
<dbReference type="EMBL" id="BAAATR010000037">
    <property type="protein sequence ID" value="GAA2268754.1"/>
    <property type="molecule type" value="Genomic_DNA"/>
</dbReference>
<dbReference type="Gene3D" id="3.30.465.10">
    <property type="match status" value="1"/>
</dbReference>
<evidence type="ECO:0000259" key="6">
    <source>
        <dbReference type="PROSITE" id="PS51387"/>
    </source>
</evidence>
<organism evidence="7 8">
    <name type="scientific">Kitasatospora cystarginea</name>
    <dbReference type="NCBI Taxonomy" id="58350"/>
    <lineage>
        <taxon>Bacteria</taxon>
        <taxon>Bacillati</taxon>
        <taxon>Actinomycetota</taxon>
        <taxon>Actinomycetes</taxon>
        <taxon>Kitasatosporales</taxon>
        <taxon>Streptomycetaceae</taxon>
        <taxon>Kitasatospora</taxon>
    </lineage>
</organism>
<dbReference type="InterPro" id="IPR012951">
    <property type="entry name" value="BBE"/>
</dbReference>
<accession>A0ABN3ERQ2</accession>
<evidence type="ECO:0000313" key="7">
    <source>
        <dbReference type="EMBL" id="GAA2268754.1"/>
    </source>
</evidence>
<dbReference type="RefSeq" id="WP_344639912.1">
    <property type="nucleotide sequence ID" value="NZ_BAAATR010000037.1"/>
</dbReference>
<evidence type="ECO:0000256" key="1">
    <source>
        <dbReference type="ARBA" id="ARBA00001974"/>
    </source>
</evidence>
<dbReference type="InterPro" id="IPR036318">
    <property type="entry name" value="FAD-bd_PCMH-like_sf"/>
</dbReference>
<evidence type="ECO:0000256" key="2">
    <source>
        <dbReference type="ARBA" id="ARBA00005466"/>
    </source>
</evidence>
<comment type="cofactor">
    <cofactor evidence="1">
        <name>FAD</name>
        <dbReference type="ChEBI" id="CHEBI:57692"/>
    </cofactor>
</comment>
<feature type="domain" description="FAD-binding PCMH-type" evidence="6">
    <location>
        <begin position="38"/>
        <end position="204"/>
    </location>
</feature>
<sequence length="472" mass="49586">MGNANHRNSQELPTFHGPVFRPGDAGYDDEVSGFQAAYSHQPLLVVGAADADDVRAAVSYAASEDLPVAVQSTGHGLSVAGQDAVLISTRRLTELTIDPDRGTARIGAGVRAAELIAAAGEHGLAPLNGSSSTVGVVGYTLGGGIGLMARQFGYAADHVRAIEIVTADGELRRLEPGDELFGAVLGSGGNFGVVTALETNLVPVRTIFGGQLVFDTPLVEQAVETWRQWSATVPDELTSSVTLIGFPDIPPVPAPMRGRYVASVRIVYNGPAEEGERLVAPLRAVGDRMIDALQTLPYTQCAAIHQDPADPHPYAATNALLGEFPAEAVRAVLDVAGPTSPVPCLVDIRHLGGALRTAGPGGIAVDHREAEYAVRVISSPGFGGVGPDAIRERHALLREALAPWTLGHSLAFLYGDGEHADEAQTRFGYQATTYERLAALKAAHDPRNLFRFNRNIRPESKSAEADGGPGAE</sequence>
<dbReference type="Gene3D" id="3.30.43.10">
    <property type="entry name" value="Uridine Diphospho-n-acetylenolpyruvylglucosamine Reductase, domain 2"/>
    <property type="match status" value="1"/>
</dbReference>
<evidence type="ECO:0000256" key="5">
    <source>
        <dbReference type="ARBA" id="ARBA00023002"/>
    </source>
</evidence>
<dbReference type="SUPFAM" id="SSF56176">
    <property type="entry name" value="FAD-binding/transporter-associated domain-like"/>
    <property type="match status" value="1"/>
</dbReference>
<dbReference type="PANTHER" id="PTHR42973:SF39">
    <property type="entry name" value="FAD-BINDING PCMH-TYPE DOMAIN-CONTAINING PROTEIN"/>
    <property type="match status" value="1"/>
</dbReference>
<dbReference type="PROSITE" id="PS00862">
    <property type="entry name" value="OX2_COVAL_FAD"/>
    <property type="match status" value="1"/>
</dbReference>
<dbReference type="InterPro" id="IPR016169">
    <property type="entry name" value="FAD-bd_PCMH_sub2"/>
</dbReference>
<comment type="caution">
    <text evidence="7">The sequence shown here is derived from an EMBL/GenBank/DDBJ whole genome shotgun (WGS) entry which is preliminary data.</text>
</comment>
<name>A0ABN3ERQ2_9ACTN</name>
<dbReference type="InterPro" id="IPR050416">
    <property type="entry name" value="FAD-linked_Oxidoreductase"/>
</dbReference>
<dbReference type="Pfam" id="PF01565">
    <property type="entry name" value="FAD_binding_4"/>
    <property type="match status" value="1"/>
</dbReference>
<dbReference type="InterPro" id="IPR016167">
    <property type="entry name" value="FAD-bd_PCMH_sub1"/>
</dbReference>
<reference evidence="7 8" key="1">
    <citation type="journal article" date="2019" name="Int. J. Syst. Evol. Microbiol.">
        <title>The Global Catalogue of Microorganisms (GCM) 10K type strain sequencing project: providing services to taxonomists for standard genome sequencing and annotation.</title>
        <authorList>
            <consortium name="The Broad Institute Genomics Platform"/>
            <consortium name="The Broad Institute Genome Sequencing Center for Infectious Disease"/>
            <person name="Wu L."/>
            <person name="Ma J."/>
        </authorList>
    </citation>
    <scope>NUCLEOTIDE SEQUENCE [LARGE SCALE GENOMIC DNA]</scope>
    <source>
        <strain evidence="7 8">JCM 7356</strain>
    </source>
</reference>
<proteinExistence type="inferred from homology"/>
<evidence type="ECO:0000313" key="8">
    <source>
        <dbReference type="Proteomes" id="UP001500305"/>
    </source>
</evidence>
<keyword evidence="5" id="KW-0560">Oxidoreductase</keyword>
<evidence type="ECO:0000256" key="4">
    <source>
        <dbReference type="ARBA" id="ARBA00022827"/>
    </source>
</evidence>
<dbReference type="PANTHER" id="PTHR42973">
    <property type="entry name" value="BINDING OXIDOREDUCTASE, PUTATIVE (AFU_ORTHOLOGUE AFUA_1G17690)-RELATED"/>
    <property type="match status" value="1"/>
</dbReference>
<dbReference type="Pfam" id="PF08031">
    <property type="entry name" value="BBE"/>
    <property type="match status" value="1"/>
</dbReference>
<protein>
    <submittedName>
        <fullName evidence="7">FAD-binding oxidoreductase</fullName>
    </submittedName>
</protein>
<dbReference type="Proteomes" id="UP001500305">
    <property type="component" value="Unassembled WGS sequence"/>
</dbReference>
<dbReference type="InterPro" id="IPR016166">
    <property type="entry name" value="FAD-bd_PCMH"/>
</dbReference>
<keyword evidence="3" id="KW-0285">Flavoprotein</keyword>